<dbReference type="STRING" id="7168.A0A182NVN5"/>
<dbReference type="EnsemblMetazoa" id="ADIR011736-RA">
    <property type="protein sequence ID" value="ADIR011736-PA"/>
    <property type="gene ID" value="ADIR011736"/>
</dbReference>
<evidence type="ECO:0000313" key="2">
    <source>
        <dbReference type="EnsemblMetazoa" id="ADIR011736-PA"/>
    </source>
</evidence>
<dbReference type="VEuPathDB" id="VectorBase:ADIR011736"/>
<dbReference type="AlphaFoldDB" id="A0A182NVN5"/>
<reference evidence="2" key="2">
    <citation type="submission" date="2020-05" db="UniProtKB">
        <authorList>
            <consortium name="EnsemblMetazoa"/>
        </authorList>
    </citation>
    <scope>IDENTIFICATION</scope>
    <source>
        <strain evidence="2">WRAIR2</strain>
    </source>
</reference>
<organism evidence="2 3">
    <name type="scientific">Anopheles dirus</name>
    <dbReference type="NCBI Taxonomy" id="7168"/>
    <lineage>
        <taxon>Eukaryota</taxon>
        <taxon>Metazoa</taxon>
        <taxon>Ecdysozoa</taxon>
        <taxon>Arthropoda</taxon>
        <taxon>Hexapoda</taxon>
        <taxon>Insecta</taxon>
        <taxon>Pterygota</taxon>
        <taxon>Neoptera</taxon>
        <taxon>Endopterygota</taxon>
        <taxon>Diptera</taxon>
        <taxon>Nematocera</taxon>
        <taxon>Culicoidea</taxon>
        <taxon>Culicidae</taxon>
        <taxon>Anophelinae</taxon>
        <taxon>Anopheles</taxon>
    </lineage>
</organism>
<evidence type="ECO:0000313" key="3">
    <source>
        <dbReference type="Proteomes" id="UP000075884"/>
    </source>
</evidence>
<dbReference type="Proteomes" id="UP000075884">
    <property type="component" value="Unassembled WGS sequence"/>
</dbReference>
<dbReference type="PANTHER" id="PTHR33053">
    <property type="entry name" value="PROTEIN, PUTATIVE-RELATED"/>
    <property type="match status" value="1"/>
</dbReference>
<proteinExistence type="predicted"/>
<reference evidence="3" key="1">
    <citation type="submission" date="2013-03" db="EMBL/GenBank/DDBJ databases">
        <title>The Genome Sequence of Anopheles dirus WRAIR2.</title>
        <authorList>
            <consortium name="The Broad Institute Genomics Platform"/>
            <person name="Neafsey D.E."/>
            <person name="Walton C."/>
            <person name="Walker B."/>
            <person name="Young S.K."/>
            <person name="Zeng Q."/>
            <person name="Gargeya S."/>
            <person name="Fitzgerald M."/>
            <person name="Haas B."/>
            <person name="Abouelleil A."/>
            <person name="Allen A.W."/>
            <person name="Alvarado L."/>
            <person name="Arachchi H.M."/>
            <person name="Berlin A.M."/>
            <person name="Chapman S.B."/>
            <person name="Gainer-Dewar J."/>
            <person name="Goldberg J."/>
            <person name="Griggs A."/>
            <person name="Gujja S."/>
            <person name="Hansen M."/>
            <person name="Howarth C."/>
            <person name="Imamovic A."/>
            <person name="Ireland A."/>
            <person name="Larimer J."/>
            <person name="McCowan C."/>
            <person name="Murphy C."/>
            <person name="Pearson M."/>
            <person name="Poon T.W."/>
            <person name="Priest M."/>
            <person name="Roberts A."/>
            <person name="Saif S."/>
            <person name="Shea T."/>
            <person name="Sisk P."/>
            <person name="Sykes S."/>
            <person name="Wortman J."/>
            <person name="Nusbaum C."/>
            <person name="Birren B."/>
        </authorList>
    </citation>
    <scope>NUCLEOTIDE SEQUENCE [LARGE SCALE GENOMIC DNA]</scope>
    <source>
        <strain evidence="3">WRAIR2</strain>
    </source>
</reference>
<sequence length="448" mass="50411">MASSQDSNSTRRLQRLMDDLHQEADAEWNQMGVEGPDGSFEIRWPTLQSGNDISSDGLGGGDDGNDAVNSSGNFVNNSGNGDGIAFDNLSDDHEDNEREDSLRYMAILGNMSRSLVNLMLAILRKKFNAPHLPKYARTLLKTPTHVGTELTPIAGGQFWYQGVETVLTKYFENVIPEVDTFSLQVSIDGLPLFKSVAVQLWPILIKVEELPHAAVILVVFEVNDLQQRGLQFGDKVVRLVLRALIADSPARAFALATVSFGAKHGCLKCTGVGEYVENKVIFESVHAELRTDAGFRSRIDKDHHKEWKTPLEDLHNFNLIDDVVVAERLHLIDLGVTKKLLGGLFKHEFNQFRRWSPQEKESVSNFLIKTPLPSEVHRRMRSLKCVNFGKGTELRSFLHYLSPVVLKDFMFEIPFNHFLLYYCGVTICSSSAHQRLWPLGEKKCLMLL</sequence>
<accession>A0A182NVN5</accession>
<name>A0A182NVN5_9DIPT</name>
<feature type="compositionally biased region" description="Low complexity" evidence="1">
    <location>
        <begin position="66"/>
        <end position="76"/>
    </location>
</feature>
<protein>
    <submittedName>
        <fullName evidence="2">Uncharacterized protein</fullName>
    </submittedName>
</protein>
<evidence type="ECO:0000256" key="1">
    <source>
        <dbReference type="SAM" id="MobiDB-lite"/>
    </source>
</evidence>
<dbReference type="PANTHER" id="PTHR33053:SF9">
    <property type="entry name" value="AGAP000105-PA"/>
    <property type="match status" value="1"/>
</dbReference>
<keyword evidence="3" id="KW-1185">Reference proteome</keyword>
<feature type="region of interest" description="Disordered" evidence="1">
    <location>
        <begin position="51"/>
        <end position="76"/>
    </location>
</feature>